<dbReference type="EMBL" id="MGAC01000030">
    <property type="protein sequence ID" value="OGK37826.1"/>
    <property type="molecule type" value="Genomic_DNA"/>
</dbReference>
<dbReference type="Proteomes" id="UP000176803">
    <property type="component" value="Unassembled WGS sequence"/>
</dbReference>
<name>A0A1F7I3B1_9BACT</name>
<reference evidence="2 3" key="1">
    <citation type="journal article" date="2016" name="Nat. Commun.">
        <title>Thousands of microbial genomes shed light on interconnected biogeochemical processes in an aquifer system.</title>
        <authorList>
            <person name="Anantharaman K."/>
            <person name="Brown C.T."/>
            <person name="Hug L.A."/>
            <person name="Sharon I."/>
            <person name="Castelle C.J."/>
            <person name="Probst A.J."/>
            <person name="Thomas B.C."/>
            <person name="Singh A."/>
            <person name="Wilkins M.J."/>
            <person name="Karaoz U."/>
            <person name="Brodie E.L."/>
            <person name="Williams K.H."/>
            <person name="Hubbard S.S."/>
            <person name="Banfield J.F."/>
        </authorList>
    </citation>
    <scope>NUCLEOTIDE SEQUENCE [LARGE SCALE GENOMIC DNA]</scope>
</reference>
<proteinExistence type="predicted"/>
<evidence type="ECO:0000313" key="3">
    <source>
        <dbReference type="Proteomes" id="UP000176803"/>
    </source>
</evidence>
<protein>
    <submittedName>
        <fullName evidence="2">Uncharacterized protein</fullName>
    </submittedName>
</protein>
<gene>
    <name evidence="2" type="ORF">A3F03_04775</name>
</gene>
<keyword evidence="1" id="KW-1133">Transmembrane helix</keyword>
<sequence length="186" mass="20679">MQHWKSYKYKNFTFLALSLLLTIFLIQNKTFHALLFHLGTFGYLGAFIGGALFVSTFTVSIGTAILLILAENYSPVFLGIIAGLGAVAGDLTIFQFVHSRGFVEEVKHLFEFFGSDKIHHLLHTKYFSWTLPVVGALIIASPLPDELGVSLMGISRMKPYQFILLSFGLNSLGIFIILTASNFIRP</sequence>
<feature type="transmembrane region" description="Helical" evidence="1">
    <location>
        <begin position="76"/>
        <end position="97"/>
    </location>
</feature>
<keyword evidence="1" id="KW-0812">Transmembrane</keyword>
<dbReference type="AlphaFoldDB" id="A0A1F7I3B1"/>
<feature type="transmembrane region" description="Helical" evidence="1">
    <location>
        <begin position="163"/>
        <end position="184"/>
    </location>
</feature>
<feature type="transmembrane region" description="Helical" evidence="1">
    <location>
        <begin position="126"/>
        <end position="143"/>
    </location>
</feature>
<organism evidence="2 3">
    <name type="scientific">Candidatus Roizmanbacteria bacterium RIFCSPHIGHO2_12_FULL_41_11</name>
    <dbReference type="NCBI Taxonomy" id="1802052"/>
    <lineage>
        <taxon>Bacteria</taxon>
        <taxon>Candidatus Roizmaniibacteriota</taxon>
    </lineage>
</organism>
<feature type="transmembrane region" description="Helical" evidence="1">
    <location>
        <begin position="43"/>
        <end position="69"/>
    </location>
</feature>
<keyword evidence="1" id="KW-0472">Membrane</keyword>
<accession>A0A1F7I3B1</accession>
<evidence type="ECO:0000313" key="2">
    <source>
        <dbReference type="EMBL" id="OGK37826.1"/>
    </source>
</evidence>
<comment type="caution">
    <text evidence="2">The sequence shown here is derived from an EMBL/GenBank/DDBJ whole genome shotgun (WGS) entry which is preliminary data.</text>
</comment>
<evidence type="ECO:0000256" key="1">
    <source>
        <dbReference type="SAM" id="Phobius"/>
    </source>
</evidence>